<protein>
    <submittedName>
        <fullName evidence="1">Copia protein</fullName>
    </submittedName>
</protein>
<dbReference type="AlphaFoldDB" id="A0A0B2P1F0"/>
<dbReference type="SUPFAM" id="SSF56672">
    <property type="entry name" value="DNA/RNA polymerases"/>
    <property type="match status" value="1"/>
</dbReference>
<dbReference type="InterPro" id="IPR043502">
    <property type="entry name" value="DNA/RNA_pol_sf"/>
</dbReference>
<evidence type="ECO:0000313" key="1">
    <source>
        <dbReference type="EMBL" id="KHN03110.1"/>
    </source>
</evidence>
<dbReference type="PANTHER" id="PTHR11439">
    <property type="entry name" value="GAG-POL-RELATED RETROTRANSPOSON"/>
    <property type="match status" value="1"/>
</dbReference>
<feature type="non-terminal residue" evidence="1">
    <location>
        <position position="1"/>
    </location>
</feature>
<dbReference type="EMBL" id="KN669987">
    <property type="protein sequence ID" value="KHN03110.1"/>
    <property type="molecule type" value="Genomic_DNA"/>
</dbReference>
<organism evidence="1">
    <name type="scientific">Glycine soja</name>
    <name type="common">Wild soybean</name>
    <dbReference type="NCBI Taxonomy" id="3848"/>
    <lineage>
        <taxon>Eukaryota</taxon>
        <taxon>Viridiplantae</taxon>
        <taxon>Streptophyta</taxon>
        <taxon>Embryophyta</taxon>
        <taxon>Tracheophyta</taxon>
        <taxon>Spermatophyta</taxon>
        <taxon>Magnoliopsida</taxon>
        <taxon>eudicotyledons</taxon>
        <taxon>Gunneridae</taxon>
        <taxon>Pentapetalae</taxon>
        <taxon>rosids</taxon>
        <taxon>fabids</taxon>
        <taxon>Fabales</taxon>
        <taxon>Fabaceae</taxon>
        <taxon>Papilionoideae</taxon>
        <taxon>50 kb inversion clade</taxon>
        <taxon>NPAAA clade</taxon>
        <taxon>indigoferoid/millettioid clade</taxon>
        <taxon>Phaseoleae</taxon>
        <taxon>Glycine</taxon>
        <taxon>Glycine subgen. Soja</taxon>
    </lineage>
</organism>
<dbReference type="CDD" id="cd09272">
    <property type="entry name" value="RNase_HI_RT_Ty1"/>
    <property type="match status" value="1"/>
</dbReference>
<accession>A0A0B2P1F0</accession>
<dbReference type="Proteomes" id="UP000053555">
    <property type="component" value="Unassembled WGS sequence"/>
</dbReference>
<proteinExistence type="predicted"/>
<gene>
    <name evidence="1" type="ORF">glysoja_043610</name>
</gene>
<feature type="non-terminal residue" evidence="1">
    <location>
        <position position="245"/>
    </location>
</feature>
<name>A0A0B2P1F0_GLYSO</name>
<sequence>QNDSSDFLDDPLSYRRLVGRLIYLTKTRPDIVYATQQLSQFMAHPTKSHLGAARRVLRYLKSCPSKGLFFKRDSPTHLIGFSDADWATCVDTRRSITGYCFFLGNSLISWKTKKQNTVSRSSSEAEYRALATNTCELQWLSYLLDDLKITCTKSTVLYCDNQSALYIAANPVFHERTKHLEIDCHLIREKSQAGLMCLLPVPSCYQLADMFTKALPPRSFTSNVSKLELVDLYTPPACGGLTEND</sequence>
<dbReference type="PANTHER" id="PTHR11439:SF470">
    <property type="entry name" value="CYSTEINE-RICH RLK (RECEPTOR-LIKE PROTEIN KINASE) 8"/>
    <property type="match status" value="1"/>
</dbReference>
<reference evidence="1" key="1">
    <citation type="submission" date="2014-07" db="EMBL/GenBank/DDBJ databases">
        <title>Identification of a novel salt tolerance gene in wild soybean by whole-genome sequencing.</title>
        <authorList>
            <person name="Lam H.-M."/>
            <person name="Qi X."/>
            <person name="Li M.-W."/>
            <person name="Liu X."/>
            <person name="Xie M."/>
            <person name="Ni M."/>
            <person name="Xu X."/>
        </authorList>
    </citation>
    <scope>NUCLEOTIDE SEQUENCE [LARGE SCALE GENOMIC DNA]</scope>
    <source>
        <tissue evidence="1">Root</tissue>
    </source>
</reference>